<dbReference type="RefSeq" id="XP_062685059.1">
    <property type="nucleotide sequence ID" value="XM_062820842.1"/>
</dbReference>
<organism evidence="2 3">
    <name type="scientific">Neurospora tetraspora</name>
    <dbReference type="NCBI Taxonomy" id="94610"/>
    <lineage>
        <taxon>Eukaryota</taxon>
        <taxon>Fungi</taxon>
        <taxon>Dikarya</taxon>
        <taxon>Ascomycota</taxon>
        <taxon>Pezizomycotina</taxon>
        <taxon>Sordariomycetes</taxon>
        <taxon>Sordariomycetidae</taxon>
        <taxon>Sordariales</taxon>
        <taxon>Sordariaceae</taxon>
        <taxon>Neurospora</taxon>
    </lineage>
</organism>
<evidence type="ECO:0000256" key="1">
    <source>
        <dbReference type="SAM" id="MobiDB-lite"/>
    </source>
</evidence>
<evidence type="ECO:0000313" key="2">
    <source>
        <dbReference type="EMBL" id="KAK3351764.1"/>
    </source>
</evidence>
<name>A0AAE0JLB8_9PEZI</name>
<feature type="region of interest" description="Disordered" evidence="1">
    <location>
        <begin position="1"/>
        <end position="34"/>
    </location>
</feature>
<keyword evidence="3" id="KW-1185">Reference proteome</keyword>
<feature type="compositionally biased region" description="Low complexity" evidence="1">
    <location>
        <begin position="231"/>
        <end position="244"/>
    </location>
</feature>
<proteinExistence type="predicted"/>
<evidence type="ECO:0000313" key="3">
    <source>
        <dbReference type="Proteomes" id="UP001278500"/>
    </source>
</evidence>
<feature type="compositionally biased region" description="Polar residues" evidence="1">
    <location>
        <begin position="245"/>
        <end position="262"/>
    </location>
</feature>
<reference evidence="2" key="1">
    <citation type="journal article" date="2023" name="Mol. Phylogenet. Evol.">
        <title>Genome-scale phylogeny and comparative genomics of the fungal order Sordariales.</title>
        <authorList>
            <person name="Hensen N."/>
            <person name="Bonometti L."/>
            <person name="Westerberg I."/>
            <person name="Brannstrom I.O."/>
            <person name="Guillou S."/>
            <person name="Cros-Aarteil S."/>
            <person name="Calhoun S."/>
            <person name="Haridas S."/>
            <person name="Kuo A."/>
            <person name="Mondo S."/>
            <person name="Pangilinan J."/>
            <person name="Riley R."/>
            <person name="LaButti K."/>
            <person name="Andreopoulos B."/>
            <person name="Lipzen A."/>
            <person name="Chen C."/>
            <person name="Yan M."/>
            <person name="Daum C."/>
            <person name="Ng V."/>
            <person name="Clum A."/>
            <person name="Steindorff A."/>
            <person name="Ohm R.A."/>
            <person name="Martin F."/>
            <person name="Silar P."/>
            <person name="Natvig D.O."/>
            <person name="Lalanne C."/>
            <person name="Gautier V."/>
            <person name="Ament-Velasquez S.L."/>
            <person name="Kruys A."/>
            <person name="Hutchinson M.I."/>
            <person name="Powell A.J."/>
            <person name="Barry K."/>
            <person name="Miller A.N."/>
            <person name="Grigoriev I.V."/>
            <person name="Debuchy R."/>
            <person name="Gladieux P."/>
            <person name="Hiltunen Thoren M."/>
            <person name="Johannesson H."/>
        </authorList>
    </citation>
    <scope>NUCLEOTIDE SEQUENCE</scope>
    <source>
        <strain evidence="2">CBS 560.94</strain>
    </source>
</reference>
<dbReference type="GeneID" id="87857996"/>
<reference evidence="2" key="2">
    <citation type="submission" date="2023-06" db="EMBL/GenBank/DDBJ databases">
        <authorList>
            <consortium name="Lawrence Berkeley National Laboratory"/>
            <person name="Haridas S."/>
            <person name="Hensen N."/>
            <person name="Bonometti L."/>
            <person name="Westerberg I."/>
            <person name="Brannstrom I.O."/>
            <person name="Guillou S."/>
            <person name="Cros-Aarteil S."/>
            <person name="Calhoun S."/>
            <person name="Kuo A."/>
            <person name="Mondo S."/>
            <person name="Pangilinan J."/>
            <person name="Riley R."/>
            <person name="Labutti K."/>
            <person name="Andreopoulos B."/>
            <person name="Lipzen A."/>
            <person name="Chen C."/>
            <person name="Yanf M."/>
            <person name="Daum C."/>
            <person name="Ng V."/>
            <person name="Clum A."/>
            <person name="Steindorff A."/>
            <person name="Ohm R."/>
            <person name="Martin F."/>
            <person name="Silar P."/>
            <person name="Natvig D."/>
            <person name="Lalanne C."/>
            <person name="Gautier V."/>
            <person name="Ament-Velasquez S.L."/>
            <person name="Kruys A."/>
            <person name="Hutchinson M.I."/>
            <person name="Powell A.J."/>
            <person name="Barry K."/>
            <person name="Miller A.N."/>
            <person name="Grigoriev I.V."/>
            <person name="Debuchy R."/>
            <person name="Gladieux P."/>
            <person name="Thoren M.H."/>
            <person name="Johannesson H."/>
        </authorList>
    </citation>
    <scope>NUCLEOTIDE SEQUENCE</scope>
    <source>
        <strain evidence="2">CBS 560.94</strain>
    </source>
</reference>
<protein>
    <submittedName>
        <fullName evidence="2">Uncharacterized protein</fullName>
    </submittedName>
</protein>
<feature type="compositionally biased region" description="Low complexity" evidence="1">
    <location>
        <begin position="1"/>
        <end position="18"/>
    </location>
</feature>
<feature type="region of interest" description="Disordered" evidence="1">
    <location>
        <begin position="194"/>
        <end position="276"/>
    </location>
</feature>
<feature type="compositionally biased region" description="Polar residues" evidence="1">
    <location>
        <begin position="194"/>
        <end position="210"/>
    </location>
</feature>
<gene>
    <name evidence="2" type="ORF">B0H65DRAFT_134194</name>
</gene>
<dbReference type="AlphaFoldDB" id="A0AAE0JLB8"/>
<comment type="caution">
    <text evidence="2">The sequence shown here is derived from an EMBL/GenBank/DDBJ whole genome shotgun (WGS) entry which is preliminary data.</text>
</comment>
<sequence>MAMPSFSIISPSGSNSCSVLSTSTDGSSKREEGPASLVAAQRSITPRVHTWWPCVNGRLLQTTHLTWRAGASPLPTLSSACVWSPLHGPVIPRRHFIKLPALTWPAPPRPTYLPTSTLPHFHSVPVPVPVRLTSEFRGRSALALHLGLPTVETSDRPLHPGAPCRIPRPLPHLYWSVQPTRRFPAPPNHFIPSYNLSSLTARDNPRQTTKIPKKPSPAQELLRTQYKAKLSASHRAASHSASISNEQGTSLLHPGPTSNPSAVNPVARSPHNLLPNTARINPSATFLHSRIAASNSIDDYLER</sequence>
<accession>A0AAE0JLB8</accession>
<dbReference type="Proteomes" id="UP001278500">
    <property type="component" value="Unassembled WGS sequence"/>
</dbReference>
<dbReference type="EMBL" id="JAUEPP010000002">
    <property type="protein sequence ID" value="KAK3351764.1"/>
    <property type="molecule type" value="Genomic_DNA"/>
</dbReference>